<dbReference type="RefSeq" id="WP_377941964.1">
    <property type="nucleotide sequence ID" value="NZ_JBHUCX010000018.1"/>
</dbReference>
<dbReference type="InterPro" id="IPR027417">
    <property type="entry name" value="P-loop_NTPase"/>
</dbReference>
<evidence type="ECO:0000313" key="5">
    <source>
        <dbReference type="Proteomes" id="UP001597079"/>
    </source>
</evidence>
<dbReference type="EC" id="2.8.2.-" evidence="4"/>
<dbReference type="Proteomes" id="UP001597079">
    <property type="component" value="Unassembled WGS sequence"/>
</dbReference>
<dbReference type="InterPro" id="IPR000863">
    <property type="entry name" value="Sulfotransferase_dom"/>
</dbReference>
<organism evidence="4 5">
    <name type="scientific">Alicyclobacillus fodiniaquatilis</name>
    <dbReference type="NCBI Taxonomy" id="1661150"/>
    <lineage>
        <taxon>Bacteria</taxon>
        <taxon>Bacillati</taxon>
        <taxon>Bacillota</taxon>
        <taxon>Bacilli</taxon>
        <taxon>Bacillales</taxon>
        <taxon>Alicyclobacillaceae</taxon>
        <taxon>Alicyclobacillus</taxon>
    </lineage>
</organism>
<feature type="domain" description="Sulfotransferase" evidence="3">
    <location>
        <begin position="3"/>
        <end position="201"/>
    </location>
</feature>
<dbReference type="GO" id="GO:0016740">
    <property type="term" value="F:transferase activity"/>
    <property type="evidence" value="ECO:0007669"/>
    <property type="project" value="UniProtKB-KW"/>
</dbReference>
<accession>A0ABW4JFG5</accession>
<reference evidence="5" key="1">
    <citation type="journal article" date="2019" name="Int. J. Syst. Evol. Microbiol.">
        <title>The Global Catalogue of Microorganisms (GCM) 10K type strain sequencing project: providing services to taxonomists for standard genome sequencing and annotation.</title>
        <authorList>
            <consortium name="The Broad Institute Genomics Platform"/>
            <consortium name="The Broad Institute Genome Sequencing Center for Infectious Disease"/>
            <person name="Wu L."/>
            <person name="Ma J."/>
        </authorList>
    </citation>
    <scope>NUCLEOTIDE SEQUENCE [LARGE SCALE GENOMIC DNA]</scope>
    <source>
        <strain evidence="5">CGMCC 1.12286</strain>
    </source>
</reference>
<sequence length="295" mass="34178">MLPNFIIIGAAKAGTTALYKYLQQHPDIFMSRVKETNHFAFRDTPPNFQGPGDHPNAITSFDDYQALFQDASGCKAIGEASPMYLYKPEVAKRIKTVIPDVKLIVILRDPVERAYSAYNHLRRDGREPIGDFVTAVQEEENRIKANWAPMWHYLSRGYYYQQLKPYLEQFDSNQLLILFHEDLDSDPQATLQKVFRYLGVDDTFIPDTTIRHNVSGIPRSPKLHQFLTQSSFLKQMVRPMLPQKFRESTAAKVRERNLSKPSFPVSLRHELQNQFKMDVKALEKLAQRDLSSWLQ</sequence>
<name>A0ABW4JFG5_9BACL</name>
<dbReference type="Pfam" id="PF00685">
    <property type="entry name" value="Sulfotransfer_1"/>
    <property type="match status" value="1"/>
</dbReference>
<keyword evidence="5" id="KW-1185">Reference proteome</keyword>
<dbReference type="InterPro" id="IPR037359">
    <property type="entry name" value="NST/OST"/>
</dbReference>
<evidence type="ECO:0000256" key="2">
    <source>
        <dbReference type="ARBA" id="ARBA00023180"/>
    </source>
</evidence>
<evidence type="ECO:0000313" key="4">
    <source>
        <dbReference type="EMBL" id="MFD1674165.1"/>
    </source>
</evidence>
<keyword evidence="2" id="KW-0325">Glycoprotein</keyword>
<dbReference type="Gene3D" id="3.40.50.300">
    <property type="entry name" value="P-loop containing nucleotide triphosphate hydrolases"/>
    <property type="match status" value="1"/>
</dbReference>
<gene>
    <name evidence="4" type="ORF">ACFSB2_05490</name>
</gene>
<dbReference type="SUPFAM" id="SSF52540">
    <property type="entry name" value="P-loop containing nucleoside triphosphate hydrolases"/>
    <property type="match status" value="1"/>
</dbReference>
<keyword evidence="1 4" id="KW-0808">Transferase</keyword>
<dbReference type="PANTHER" id="PTHR10605">
    <property type="entry name" value="HEPARAN SULFATE SULFOTRANSFERASE"/>
    <property type="match status" value="1"/>
</dbReference>
<evidence type="ECO:0000259" key="3">
    <source>
        <dbReference type="Pfam" id="PF00685"/>
    </source>
</evidence>
<protein>
    <submittedName>
        <fullName evidence="4">Sulfotransferase family protein</fullName>
        <ecNumber evidence="4">2.8.2.-</ecNumber>
    </submittedName>
</protein>
<dbReference type="EMBL" id="JBHUCX010000018">
    <property type="protein sequence ID" value="MFD1674165.1"/>
    <property type="molecule type" value="Genomic_DNA"/>
</dbReference>
<proteinExistence type="predicted"/>
<evidence type="ECO:0000256" key="1">
    <source>
        <dbReference type="ARBA" id="ARBA00022679"/>
    </source>
</evidence>
<comment type="caution">
    <text evidence="4">The sequence shown here is derived from an EMBL/GenBank/DDBJ whole genome shotgun (WGS) entry which is preliminary data.</text>
</comment>
<dbReference type="PANTHER" id="PTHR10605:SF56">
    <property type="entry name" value="BIFUNCTIONAL HEPARAN SULFATE N-DEACETYLASE_N-SULFOTRANSFERASE"/>
    <property type="match status" value="1"/>
</dbReference>